<keyword evidence="5" id="KW-0143">Chaperone</keyword>
<dbReference type="InterPro" id="IPR018253">
    <property type="entry name" value="DnaJ_domain_CS"/>
</dbReference>
<dbReference type="FunCoup" id="A0A1D8PSQ3">
    <property type="interactions" value="1288"/>
</dbReference>
<evidence type="ECO:0000259" key="9">
    <source>
        <dbReference type="PROSITE" id="PS51188"/>
    </source>
</evidence>
<keyword evidence="3 6" id="KW-0863">Zinc-finger</keyword>
<dbReference type="GO" id="GO:0034605">
    <property type="term" value="P:cellular response to heat"/>
    <property type="evidence" value="ECO:0007669"/>
    <property type="project" value="EnsemblFungi"/>
</dbReference>
<evidence type="ECO:0000259" key="8">
    <source>
        <dbReference type="PROSITE" id="PS50076"/>
    </source>
</evidence>
<dbReference type="VEuPathDB" id="FungiDB:CR_04200W_A"/>
<dbReference type="RefSeq" id="XP_717369.2">
    <property type="nucleotide sequence ID" value="XM_712276.2"/>
</dbReference>
<feature type="region of interest" description="Disordered" evidence="7">
    <location>
        <begin position="370"/>
        <end position="393"/>
    </location>
</feature>
<dbReference type="STRING" id="237561.A0A1D8PSQ3"/>
<dbReference type="PROSITE" id="PS51188">
    <property type="entry name" value="ZF_CR"/>
    <property type="match status" value="1"/>
</dbReference>
<dbReference type="GO" id="GO:0001671">
    <property type="term" value="F:ATPase activator activity"/>
    <property type="evidence" value="ECO:0007669"/>
    <property type="project" value="EnsemblFungi"/>
</dbReference>
<reference evidence="11 12" key="1">
    <citation type="journal article" date="2004" name="Proc. Natl. Acad. Sci. U.S.A.">
        <title>The diploid genome sequence of Candida albicans.</title>
        <authorList>
            <person name="Jones T."/>
            <person name="Federspiel N.A."/>
            <person name="Chibana H."/>
            <person name="Dungan J."/>
            <person name="Kalman S."/>
            <person name="Magee B.B."/>
            <person name="Newport G."/>
            <person name="Thorstenson Y.R."/>
            <person name="Agabian N."/>
            <person name="Magee P.T."/>
            <person name="Davis R.W."/>
            <person name="Scherer S."/>
        </authorList>
    </citation>
    <scope>NUCLEOTIDE SEQUENCE [LARGE SCALE GENOMIC DNA]</scope>
    <source>
        <strain evidence="12">SC5314 / ATCC MYA-2876</strain>
    </source>
</reference>
<dbReference type="FunFam" id="2.60.260.20:FF:000036">
    <property type="entry name" value="Type I HSP40 co-chaperone"/>
    <property type="match status" value="1"/>
</dbReference>
<evidence type="ECO:0000313" key="12">
    <source>
        <dbReference type="Proteomes" id="UP000000559"/>
    </source>
</evidence>
<dbReference type="GO" id="GO:0140454">
    <property type="term" value="P:protein aggregate center assembly"/>
    <property type="evidence" value="ECO:0007669"/>
    <property type="project" value="EnsemblFungi"/>
</dbReference>
<accession>A0A1D8PSQ3</accession>
<dbReference type="Pfam" id="PF01556">
    <property type="entry name" value="DnaJ_C"/>
    <property type="match status" value="1"/>
</dbReference>
<protein>
    <submittedName>
        <fullName evidence="11">Type I HSP40 co-chaperone</fullName>
    </submittedName>
</protein>
<dbReference type="SUPFAM" id="SSF49493">
    <property type="entry name" value="HSP40/DnaJ peptide-binding domain"/>
    <property type="match status" value="2"/>
</dbReference>
<dbReference type="SUPFAM" id="SSF57938">
    <property type="entry name" value="DnaJ/Hsp40 cysteine-rich domain"/>
    <property type="match status" value="1"/>
</dbReference>
<dbReference type="KEGG" id="cal:CAALFM_CR04200WA"/>
<dbReference type="InterPro" id="IPR044713">
    <property type="entry name" value="DNJA1/2-like"/>
</dbReference>
<dbReference type="Gene3D" id="2.10.230.10">
    <property type="entry name" value="Heat shock protein DnaJ, cysteine-rich domain"/>
    <property type="match status" value="1"/>
</dbReference>
<dbReference type="eggNOG" id="KOG0712">
    <property type="taxonomic scope" value="Eukaryota"/>
</dbReference>
<dbReference type="Gene3D" id="1.10.287.110">
    <property type="entry name" value="DnaJ domain"/>
    <property type="match status" value="1"/>
</dbReference>
<dbReference type="GO" id="GO:0045047">
    <property type="term" value="P:protein targeting to ER"/>
    <property type="evidence" value="ECO:0007669"/>
    <property type="project" value="EnsemblFungi"/>
</dbReference>
<dbReference type="GO" id="GO:0042026">
    <property type="term" value="P:protein refolding"/>
    <property type="evidence" value="ECO:0000318"/>
    <property type="project" value="GO_Central"/>
</dbReference>
<dbReference type="GO" id="GO:0140453">
    <property type="term" value="C:protein aggregate center"/>
    <property type="evidence" value="ECO:0007669"/>
    <property type="project" value="EnsemblFungi"/>
</dbReference>
<dbReference type="InParanoid" id="A0A1D8PSQ3"/>
<dbReference type="GO" id="GO:0140455">
    <property type="term" value="P:cytoplasm protein quality control"/>
    <property type="evidence" value="ECO:0007669"/>
    <property type="project" value="EnsemblFungi"/>
</dbReference>
<feature type="domain" description="CR-type" evidence="9">
    <location>
        <begin position="125"/>
        <end position="208"/>
    </location>
</feature>
<dbReference type="Pfam" id="PF00684">
    <property type="entry name" value="DnaJ_CXXCXGXG"/>
    <property type="match status" value="1"/>
</dbReference>
<keyword evidence="12" id="KW-1185">Reference proteome</keyword>
<dbReference type="GO" id="GO:0005737">
    <property type="term" value="C:cytoplasm"/>
    <property type="evidence" value="ECO:0000314"/>
    <property type="project" value="CGD"/>
</dbReference>
<dbReference type="PRINTS" id="PR00625">
    <property type="entry name" value="JDOMAIN"/>
</dbReference>
<evidence type="ECO:0000256" key="5">
    <source>
        <dbReference type="ARBA" id="ARBA00023186"/>
    </source>
</evidence>
<evidence type="ECO:0000256" key="2">
    <source>
        <dbReference type="ARBA" id="ARBA00022737"/>
    </source>
</evidence>
<dbReference type="InterPro" id="IPR008971">
    <property type="entry name" value="HSP40/DnaJ_pept-bd"/>
</dbReference>
<dbReference type="Gene3D" id="2.60.260.20">
    <property type="entry name" value="Urease metallochaperone UreE, N-terminal domain"/>
    <property type="match status" value="2"/>
</dbReference>
<dbReference type="CDD" id="cd10719">
    <property type="entry name" value="DnaJ_zf"/>
    <property type="match status" value="1"/>
</dbReference>
<dbReference type="GO" id="GO:0051131">
    <property type="term" value="P:chaperone-mediated protein complex assembly"/>
    <property type="evidence" value="ECO:0007669"/>
    <property type="project" value="EnsemblFungi"/>
</dbReference>
<dbReference type="CDD" id="cd06257">
    <property type="entry name" value="DnaJ"/>
    <property type="match status" value="1"/>
</dbReference>
<dbReference type="PROSITE" id="PS00636">
    <property type="entry name" value="DNAJ_1"/>
    <property type="match status" value="1"/>
</dbReference>
<evidence type="ECO:0000313" key="11">
    <source>
        <dbReference type="EMBL" id="AOW31158.1"/>
    </source>
</evidence>
<dbReference type="HAMAP" id="MF_01152">
    <property type="entry name" value="DnaJ"/>
    <property type="match status" value="1"/>
</dbReference>
<dbReference type="GO" id="GO:0005741">
    <property type="term" value="C:mitochondrial outer membrane"/>
    <property type="evidence" value="ECO:0000314"/>
    <property type="project" value="CGD"/>
</dbReference>
<dbReference type="GO" id="GO:0006511">
    <property type="term" value="P:ubiquitin-dependent protein catabolic process"/>
    <property type="evidence" value="ECO:0007669"/>
    <property type="project" value="EnsemblFungi"/>
</dbReference>
<dbReference type="PROSITE" id="PS50076">
    <property type="entry name" value="DNAJ_2"/>
    <property type="match status" value="1"/>
</dbReference>
<dbReference type="GO" id="GO:0035719">
    <property type="term" value="P:tRNA import into nucleus"/>
    <property type="evidence" value="ECO:0007669"/>
    <property type="project" value="EnsemblFungi"/>
</dbReference>
<dbReference type="CGD" id="CAL0000196010">
    <property type="gene designation" value="YDJ1"/>
</dbReference>
<dbReference type="AlphaFoldDB" id="A0A1D8PSQ3"/>
<evidence type="ECO:0000256" key="7">
    <source>
        <dbReference type="SAM" id="MobiDB-lite"/>
    </source>
</evidence>
<feature type="domain" description="J" evidence="8">
    <location>
        <begin position="6"/>
        <end position="70"/>
    </location>
</feature>
<evidence type="ECO:0000256" key="3">
    <source>
        <dbReference type="ARBA" id="ARBA00022771"/>
    </source>
</evidence>
<dbReference type="InterPro" id="IPR036869">
    <property type="entry name" value="J_dom_sf"/>
</dbReference>
<name>A0A1D8PSQ3_CANAL</name>
<dbReference type="GO" id="GO:0030544">
    <property type="term" value="F:Hsp70 protein binding"/>
    <property type="evidence" value="ECO:0007669"/>
    <property type="project" value="InterPro"/>
</dbReference>
<gene>
    <name evidence="10 11" type="primary">YDJ1</name>
    <name evidence="11" type="ordered locus">CAALFM_CR04200WA</name>
    <name evidence="10" type="ordered locus">orf19.8136</name>
</gene>
<keyword evidence="2" id="KW-0677">Repeat</keyword>
<dbReference type="FunFam" id="1.10.287.110:FF:000048">
    <property type="entry name" value="DnaJ family protein"/>
    <property type="match status" value="1"/>
</dbReference>
<dbReference type="InterPro" id="IPR012724">
    <property type="entry name" value="DnaJ"/>
</dbReference>
<reference evidence="11 12" key="3">
    <citation type="journal article" date="2013" name="Genome Biol.">
        <title>Assembly of a phased diploid Candida albicans genome facilitates allele-specific measurements and provides a simple model for repeat and indel structure.</title>
        <authorList>
            <person name="Muzzey D."/>
            <person name="Schwartz K."/>
            <person name="Weissman J.S."/>
            <person name="Sherlock G."/>
        </authorList>
    </citation>
    <scope>NUCLEOTIDE SEQUENCE [LARGE SCALE GENOMIC DNA]</scope>
    <source>
        <strain evidence="12">SC5314 / ATCC MYA-2876</strain>
    </source>
</reference>
<dbReference type="GO" id="GO:0009267">
    <property type="term" value="P:cellular response to starvation"/>
    <property type="evidence" value="ECO:0007669"/>
    <property type="project" value="EnsemblFungi"/>
</dbReference>
<dbReference type="InterPro" id="IPR001623">
    <property type="entry name" value="DnaJ_domain"/>
</dbReference>
<dbReference type="GO" id="GO:0072380">
    <property type="term" value="C:TRC complex"/>
    <property type="evidence" value="ECO:0007669"/>
    <property type="project" value="EnsemblFungi"/>
</dbReference>
<dbReference type="GO" id="GO:0006458">
    <property type="term" value="P:'de novo' protein folding"/>
    <property type="evidence" value="ECO:0007669"/>
    <property type="project" value="EnsemblFungi"/>
</dbReference>
<dbReference type="InterPro" id="IPR002939">
    <property type="entry name" value="DnaJ_C"/>
</dbReference>
<dbReference type="GO" id="GO:0008270">
    <property type="term" value="F:zinc ion binding"/>
    <property type="evidence" value="ECO:0007669"/>
    <property type="project" value="UniProtKB-KW"/>
</dbReference>
<dbReference type="GO" id="GO:0005634">
    <property type="term" value="C:nucleus"/>
    <property type="evidence" value="ECO:0000318"/>
    <property type="project" value="GO_Central"/>
</dbReference>
<feature type="zinc finger region" description="CR-type" evidence="6">
    <location>
        <begin position="125"/>
        <end position="208"/>
    </location>
</feature>
<dbReference type="GO" id="GO:0051087">
    <property type="term" value="F:protein-folding chaperone binding"/>
    <property type="evidence" value="ECO:0000318"/>
    <property type="project" value="GO_Central"/>
</dbReference>
<evidence type="ECO:0000313" key="10">
    <source>
        <dbReference type="CGD" id="CAL0000196010"/>
    </source>
</evidence>
<dbReference type="OrthoDB" id="550424at2759"/>
<dbReference type="GO" id="GO:0140602">
    <property type="term" value="C:nucleolar peripheral inclusion body"/>
    <property type="evidence" value="ECO:0007669"/>
    <property type="project" value="EnsemblFungi"/>
</dbReference>
<dbReference type="SMART" id="SM00271">
    <property type="entry name" value="DnaJ"/>
    <property type="match status" value="1"/>
</dbReference>
<dbReference type="CDD" id="cd10747">
    <property type="entry name" value="DnaJ_C"/>
    <property type="match status" value="1"/>
</dbReference>
<dbReference type="GO" id="GO:0071470">
    <property type="term" value="P:cellular response to osmotic stress"/>
    <property type="evidence" value="ECO:0000315"/>
    <property type="project" value="CGD"/>
</dbReference>
<dbReference type="GO" id="GO:0051082">
    <property type="term" value="F:unfolded protein binding"/>
    <property type="evidence" value="ECO:0007669"/>
    <property type="project" value="EnsemblFungi"/>
</dbReference>
<keyword evidence="4 6" id="KW-0862">Zinc</keyword>
<proteinExistence type="inferred from homology"/>
<dbReference type="OMA" id="RVCPTCV"/>
<reference evidence="11 12" key="2">
    <citation type="journal article" date="2007" name="Genome Biol.">
        <title>Assembly of the Candida albicans genome into sixteen supercontigs aligned on the eight chromosomes.</title>
        <authorList>
            <person name="van het Hoog M."/>
            <person name="Rast T.J."/>
            <person name="Martchenko M."/>
            <person name="Grindle S."/>
            <person name="Dignard D."/>
            <person name="Hogues H."/>
            <person name="Cuomo C."/>
            <person name="Berriman M."/>
            <person name="Scherer S."/>
            <person name="Magee B.B."/>
            <person name="Whiteway M."/>
            <person name="Chibana H."/>
            <person name="Nantel A."/>
            <person name="Magee P.T."/>
        </authorList>
    </citation>
    <scope>GENOME REANNOTATION</scope>
    <source>
        <strain evidence="12">SC5314 / ATCC MYA-2876</strain>
    </source>
</reference>
<dbReference type="GO" id="GO:0034599">
    <property type="term" value="P:cellular response to oxidative stress"/>
    <property type="evidence" value="ECO:0000315"/>
    <property type="project" value="CGD"/>
</dbReference>
<dbReference type="EMBL" id="CP017630">
    <property type="protein sequence ID" value="AOW31158.1"/>
    <property type="molecule type" value="Genomic_DNA"/>
</dbReference>
<dbReference type="SMR" id="A0A1D8PSQ3"/>
<dbReference type="Proteomes" id="UP000000559">
    <property type="component" value="Chromosome R"/>
</dbReference>
<dbReference type="InterPro" id="IPR001305">
    <property type="entry name" value="HSP_DnaJ_Cys-rich_dom"/>
</dbReference>
<dbReference type="GO" id="GO:0036503">
    <property type="term" value="P:ERAD pathway"/>
    <property type="evidence" value="ECO:0007669"/>
    <property type="project" value="EnsemblFungi"/>
</dbReference>
<dbReference type="FunFam" id="2.10.230.10:FF:000001">
    <property type="entry name" value="DnaJ subfamily A member 2"/>
    <property type="match status" value="1"/>
</dbReference>
<dbReference type="InterPro" id="IPR036410">
    <property type="entry name" value="HSP_DnaJ_Cys-rich_dom_sf"/>
</dbReference>
<evidence type="ECO:0000256" key="6">
    <source>
        <dbReference type="PROSITE-ProRule" id="PRU00546"/>
    </source>
</evidence>
<dbReference type="PANTHER" id="PTHR43888">
    <property type="entry name" value="DNAJ-LIKE-2, ISOFORM A-RELATED"/>
    <property type="match status" value="1"/>
</dbReference>
<dbReference type="GeneID" id="3640939"/>
<dbReference type="GO" id="GO:0005524">
    <property type="term" value="F:ATP binding"/>
    <property type="evidence" value="ECO:0007669"/>
    <property type="project" value="InterPro"/>
</dbReference>
<evidence type="ECO:0000256" key="4">
    <source>
        <dbReference type="ARBA" id="ARBA00022833"/>
    </source>
</evidence>
<organism evidence="11 12">
    <name type="scientific">Candida albicans (strain SC5314 / ATCC MYA-2876)</name>
    <name type="common">Yeast</name>
    <dbReference type="NCBI Taxonomy" id="237561"/>
    <lineage>
        <taxon>Eukaryota</taxon>
        <taxon>Fungi</taxon>
        <taxon>Dikarya</taxon>
        <taxon>Ascomycota</taxon>
        <taxon>Saccharomycotina</taxon>
        <taxon>Pichiomycetes</taxon>
        <taxon>Debaryomycetaceae</taxon>
        <taxon>Candida/Lodderomyces clade</taxon>
        <taxon>Candida</taxon>
    </lineage>
</organism>
<evidence type="ECO:0000256" key="1">
    <source>
        <dbReference type="ARBA" id="ARBA00022723"/>
    </source>
</evidence>
<dbReference type="GO" id="GO:0005829">
    <property type="term" value="C:cytosol"/>
    <property type="evidence" value="ECO:0000318"/>
    <property type="project" value="GO_Central"/>
</dbReference>
<dbReference type="SUPFAM" id="SSF46565">
    <property type="entry name" value="Chaperone J-domain"/>
    <property type="match status" value="1"/>
</dbReference>
<dbReference type="GO" id="GO:0048471">
    <property type="term" value="C:perinuclear region of cytoplasm"/>
    <property type="evidence" value="ECO:0007669"/>
    <property type="project" value="EnsemblFungi"/>
</dbReference>
<dbReference type="Pfam" id="PF00226">
    <property type="entry name" value="DnaJ"/>
    <property type="match status" value="1"/>
</dbReference>
<keyword evidence="1 6" id="KW-0479">Metal-binding</keyword>
<sequence>MVKDTKFYDALGVSPNASDAELKKAYRKAALKYHPDKNPSPEAAEKFKELSHAYEILSDDQKREIYDQYGEEGLSGQGAGGFGMNADDIFAQFFGGGFHGGPQRPSRGKDIKHSIACSLEELYKGKTVKLALNKTVLCGECKGRGGAEGKVAQCPDCHGNGMKFVTKQMGPMIQRFQTVCDKCQGTGDLIDPKDRCKKCNGKKTESERKILEVHVKPGMKDGDHITFAGEGDQTPGVTPGDVVFIISQKPHPVFQRKGNDLLIEQEIELATALAGGEIAFKHISGDWVRIEIPAGEVIAPGSIKMVEGFGMPVRTHKGNLIIHFNVKFPENNFADEESLKKLASLLPKPKEVKIPADADVDDCTMVPAKLEQSNPYESDEEAHGGPGVQCASQ</sequence>
<dbReference type="GO" id="GO:0006626">
    <property type="term" value="P:protein targeting to mitochondrion"/>
    <property type="evidence" value="ECO:0000315"/>
    <property type="project" value="CGD"/>
</dbReference>